<evidence type="ECO:0000313" key="2">
    <source>
        <dbReference type="Proteomes" id="UP000006410"/>
    </source>
</evidence>
<sequence>MGDLFDSPEERFCALLLELMERCYDTGRTSVCLPKTGASGSEAPPDAIMGRIEHSITWMGVGDWSMREHAPGK</sequence>
<dbReference type="RefSeq" id="WP_007055200.1">
    <property type="nucleotide sequence ID" value="NZ_AJTF01000025.1"/>
</dbReference>
<evidence type="ECO:0000313" key="1">
    <source>
        <dbReference type="EMBL" id="EIJ28003.1"/>
    </source>
</evidence>
<dbReference type="AlphaFoldDB" id="A0AA87IHR0"/>
<gene>
    <name evidence="1" type="ORF">HMPREF1313_1006</name>
</gene>
<dbReference type="Proteomes" id="UP000006410">
    <property type="component" value="Unassembled WGS sequence"/>
</dbReference>
<proteinExistence type="predicted"/>
<dbReference type="EMBL" id="AJTF01000025">
    <property type="protein sequence ID" value="EIJ28003.1"/>
    <property type="molecule type" value="Genomic_DNA"/>
</dbReference>
<comment type="caution">
    <text evidence="1">The sequence shown here is derived from an EMBL/GenBank/DDBJ whole genome shotgun (WGS) entry which is preliminary data.</text>
</comment>
<name>A0AA87IHR0_BIFLL</name>
<reference evidence="1 2" key="1">
    <citation type="journal article" date="2013" name="Genome Announc.">
        <title>Draft Genome Sequences of Two Pairs of Human Intestinal Bifidobacterium longum subsp. longum Strains, 44B and 1-6B and 35B and 2-2B, Consecutively Isolated from Two Children after a 5-Year Time Period.</title>
        <authorList>
            <person name="Shkoporov A.N."/>
            <person name="Efimov B.A."/>
            <person name="Khokhlova E.V."/>
            <person name="Chaplin A.V."/>
            <person name="Kafarskaya L.I."/>
            <person name="Durkin A.S."/>
            <person name="McCorrison J."/>
            <person name="Torralba M."/>
            <person name="Gillis M."/>
            <person name="Sutton G."/>
            <person name="Weibel D.B."/>
            <person name="Nelson K.E."/>
            <person name="Smeianov V.V."/>
        </authorList>
    </citation>
    <scope>NUCLEOTIDE SEQUENCE [LARGE SCALE GENOMIC DNA]</scope>
    <source>
        <strain evidence="1 2">1-6B</strain>
    </source>
</reference>
<protein>
    <submittedName>
        <fullName evidence="1">Uncharacterized protein</fullName>
    </submittedName>
</protein>
<accession>A0AA87IHR0</accession>
<organism evidence="1 2">
    <name type="scientific">Bifidobacterium longum subsp. longum 1-6B</name>
    <dbReference type="NCBI Taxonomy" id="1161744"/>
    <lineage>
        <taxon>Bacteria</taxon>
        <taxon>Bacillati</taxon>
        <taxon>Actinomycetota</taxon>
        <taxon>Actinomycetes</taxon>
        <taxon>Bifidobacteriales</taxon>
        <taxon>Bifidobacteriaceae</taxon>
        <taxon>Bifidobacterium</taxon>
    </lineage>
</organism>